<keyword evidence="2" id="KW-1185">Reference proteome</keyword>
<proteinExistence type="predicted"/>
<evidence type="ECO:0000313" key="1">
    <source>
        <dbReference type="EMBL" id="OSD00976.1"/>
    </source>
</evidence>
<dbReference type="AlphaFoldDB" id="A0A1Y2IIH4"/>
<name>A0A1Y2IIH4_TRAC3</name>
<accession>A0A1Y2IIH4</accession>
<reference evidence="1 2" key="1">
    <citation type="journal article" date="2015" name="Biotechnol. Biofuels">
        <title>Enhanced degradation of softwood versus hardwood by the white-rot fungus Pycnoporus coccineus.</title>
        <authorList>
            <person name="Couturier M."/>
            <person name="Navarro D."/>
            <person name="Chevret D."/>
            <person name="Henrissat B."/>
            <person name="Piumi F."/>
            <person name="Ruiz-Duenas F.J."/>
            <person name="Martinez A.T."/>
            <person name="Grigoriev I.V."/>
            <person name="Riley R."/>
            <person name="Lipzen A."/>
            <person name="Berrin J.G."/>
            <person name="Master E.R."/>
            <person name="Rosso M.N."/>
        </authorList>
    </citation>
    <scope>NUCLEOTIDE SEQUENCE [LARGE SCALE GENOMIC DNA]</scope>
    <source>
        <strain evidence="1 2">BRFM310</strain>
    </source>
</reference>
<gene>
    <name evidence="1" type="ORF">PYCCODRAFT_1436757</name>
</gene>
<organism evidence="1 2">
    <name type="scientific">Trametes coccinea (strain BRFM310)</name>
    <name type="common">Pycnoporus coccineus</name>
    <dbReference type="NCBI Taxonomy" id="1353009"/>
    <lineage>
        <taxon>Eukaryota</taxon>
        <taxon>Fungi</taxon>
        <taxon>Dikarya</taxon>
        <taxon>Basidiomycota</taxon>
        <taxon>Agaricomycotina</taxon>
        <taxon>Agaricomycetes</taxon>
        <taxon>Polyporales</taxon>
        <taxon>Polyporaceae</taxon>
        <taxon>Trametes</taxon>
    </lineage>
</organism>
<evidence type="ECO:0000313" key="2">
    <source>
        <dbReference type="Proteomes" id="UP000193067"/>
    </source>
</evidence>
<protein>
    <submittedName>
        <fullName evidence="1">Uncharacterized protein</fullName>
    </submittedName>
</protein>
<dbReference type="Proteomes" id="UP000193067">
    <property type="component" value="Unassembled WGS sequence"/>
</dbReference>
<dbReference type="EMBL" id="KZ084114">
    <property type="protein sequence ID" value="OSD00976.1"/>
    <property type="molecule type" value="Genomic_DNA"/>
</dbReference>
<sequence length="92" mass="10698">MYVLLDVMKQMDLLFRNLMKRVHLEKRPTARQALRERKRNRANLSEYLFRWHLVPRTEAPMERVVSDTAAVVWGGEACGVIEQSATSLVLPC</sequence>
<dbReference type="OrthoDB" id="5987198at2759"/>